<gene>
    <name evidence="6" type="ORF">LZC95_34830</name>
</gene>
<keyword evidence="3 6" id="KW-0012">Acyltransferase</keyword>
<dbReference type="InterPro" id="IPR036736">
    <property type="entry name" value="ACP-like_sf"/>
</dbReference>
<evidence type="ECO:0000256" key="2">
    <source>
        <dbReference type="ARBA" id="ARBA00022679"/>
    </source>
</evidence>
<comment type="catalytic activity">
    <reaction evidence="4">
        <text>holo-[ACP] + malonyl-CoA = malonyl-[ACP] + CoA</text>
        <dbReference type="Rhea" id="RHEA:41792"/>
        <dbReference type="Rhea" id="RHEA-COMP:9623"/>
        <dbReference type="Rhea" id="RHEA-COMP:9685"/>
        <dbReference type="ChEBI" id="CHEBI:57287"/>
        <dbReference type="ChEBI" id="CHEBI:57384"/>
        <dbReference type="ChEBI" id="CHEBI:64479"/>
        <dbReference type="ChEBI" id="CHEBI:78449"/>
        <dbReference type="EC" id="2.3.1.39"/>
    </reaction>
</comment>
<dbReference type="InterPro" id="IPR014043">
    <property type="entry name" value="Acyl_transferase_dom"/>
</dbReference>
<dbReference type="InterPro" id="IPR050858">
    <property type="entry name" value="Mal-CoA-ACP_Trans/PKS_FabD"/>
</dbReference>
<dbReference type="PROSITE" id="PS50075">
    <property type="entry name" value="CARRIER"/>
    <property type="match status" value="2"/>
</dbReference>
<keyword evidence="7" id="KW-1185">Reference proteome</keyword>
<dbReference type="GO" id="GO:0016746">
    <property type="term" value="F:acyltransferase activity"/>
    <property type="evidence" value="ECO:0007669"/>
    <property type="project" value="UniProtKB-KW"/>
</dbReference>
<dbReference type="InterPro" id="IPR016035">
    <property type="entry name" value="Acyl_Trfase/lysoPLipase"/>
</dbReference>
<evidence type="ECO:0000256" key="1">
    <source>
        <dbReference type="ARBA" id="ARBA00013258"/>
    </source>
</evidence>
<accession>A0ABZ2JYP6</accession>
<dbReference type="PANTHER" id="PTHR42681:SF1">
    <property type="entry name" value="MALONYL-COA-ACYL CARRIER PROTEIN TRANSACYLASE, MITOCHONDRIAL"/>
    <property type="match status" value="1"/>
</dbReference>
<organism evidence="6 7">
    <name type="scientific">Pendulispora brunnea</name>
    <dbReference type="NCBI Taxonomy" id="2905690"/>
    <lineage>
        <taxon>Bacteria</taxon>
        <taxon>Pseudomonadati</taxon>
        <taxon>Myxococcota</taxon>
        <taxon>Myxococcia</taxon>
        <taxon>Myxococcales</taxon>
        <taxon>Sorangiineae</taxon>
        <taxon>Pendulisporaceae</taxon>
        <taxon>Pendulispora</taxon>
    </lineage>
</organism>
<dbReference type="Proteomes" id="UP001379533">
    <property type="component" value="Chromosome"/>
</dbReference>
<sequence>MFKRFARSSRLEDALATIDSVATEFGHPGVRQALFDPEAPKAAELARTDPFALQLTVFAAAVGSFCRLHDAERDAVLAGHSLGELAALTVAGGFGLADGARLVCLRSEALQNAELPPGGMLAVELSERRAAHLVGTIGNRHLGVAVVNAPRWSVLSGPLEALNEAQRLCEAMSIRTRTLPSPYAFHSPALAVAAEAFASSASRIRQRPLRHVVYSPLLGDYVTDTTDCVDLLVKHLTTKVDFLGAVRSLHTEGMGAFVECGRSGLASLVRASVPDVTEVAEVAEVAPLMVVPTPTAPPTVQSVALKLRQLYAASLGFPEEAISVDADLEADLGIDSLKRTEMLAKVRAHFALPENVNDGQLHAHTTLSQLGALVVEAMGGVTDAPKPISSEVRVVAPTHRSDTGAVLSQLRELYASHLGFPVEAVLADTDLEADLGIDSLKRTEMIGKVGSIFELQDATNQGRFFAHNTLRELAGMISESLASTASFAGGRS</sequence>
<dbReference type="SUPFAM" id="SSF47336">
    <property type="entry name" value="ACP-like"/>
    <property type="match status" value="2"/>
</dbReference>
<dbReference type="SMART" id="SM00827">
    <property type="entry name" value="PKS_AT"/>
    <property type="match status" value="1"/>
</dbReference>
<feature type="domain" description="Carrier" evidence="5">
    <location>
        <begin position="401"/>
        <end position="481"/>
    </location>
</feature>
<evidence type="ECO:0000259" key="5">
    <source>
        <dbReference type="PROSITE" id="PS50075"/>
    </source>
</evidence>
<evidence type="ECO:0000313" key="7">
    <source>
        <dbReference type="Proteomes" id="UP001379533"/>
    </source>
</evidence>
<protein>
    <recommendedName>
        <fullName evidence="1">[acyl-carrier-protein] S-malonyltransferase</fullName>
        <ecNumber evidence="1">2.3.1.39</ecNumber>
    </recommendedName>
</protein>
<dbReference type="Gene3D" id="1.10.1200.10">
    <property type="entry name" value="ACP-like"/>
    <property type="match status" value="2"/>
</dbReference>
<dbReference type="Pfam" id="PF00698">
    <property type="entry name" value="Acyl_transf_1"/>
    <property type="match status" value="1"/>
</dbReference>
<name>A0ABZ2JYP6_9BACT</name>
<dbReference type="InterPro" id="IPR016036">
    <property type="entry name" value="Malonyl_transacylase_ACP-bd"/>
</dbReference>
<evidence type="ECO:0000256" key="4">
    <source>
        <dbReference type="ARBA" id="ARBA00048462"/>
    </source>
</evidence>
<dbReference type="Gene3D" id="3.40.366.10">
    <property type="entry name" value="Malonyl-Coenzyme A Acyl Carrier Protein, domain 2"/>
    <property type="match status" value="1"/>
</dbReference>
<dbReference type="SUPFAM" id="SSF55048">
    <property type="entry name" value="Probable ACP-binding domain of malonyl-CoA ACP transacylase"/>
    <property type="match status" value="1"/>
</dbReference>
<dbReference type="PANTHER" id="PTHR42681">
    <property type="entry name" value="MALONYL-COA-ACYL CARRIER PROTEIN TRANSACYLASE, MITOCHONDRIAL"/>
    <property type="match status" value="1"/>
</dbReference>
<dbReference type="SUPFAM" id="SSF52151">
    <property type="entry name" value="FabD/lysophospholipase-like"/>
    <property type="match status" value="1"/>
</dbReference>
<dbReference type="Gene3D" id="3.30.70.250">
    <property type="entry name" value="Malonyl-CoA ACP transacylase, ACP-binding"/>
    <property type="match status" value="1"/>
</dbReference>
<proteinExistence type="predicted"/>
<keyword evidence="2" id="KW-0808">Transferase</keyword>
<dbReference type="InterPro" id="IPR009081">
    <property type="entry name" value="PP-bd_ACP"/>
</dbReference>
<evidence type="ECO:0000256" key="3">
    <source>
        <dbReference type="ARBA" id="ARBA00023315"/>
    </source>
</evidence>
<evidence type="ECO:0000313" key="6">
    <source>
        <dbReference type="EMBL" id="WXA91623.1"/>
    </source>
</evidence>
<reference evidence="6 7" key="1">
    <citation type="submission" date="2021-12" db="EMBL/GenBank/DDBJ databases">
        <title>Discovery of the Pendulisporaceae a myxobacterial family with distinct sporulation behavior and unique specialized metabolism.</title>
        <authorList>
            <person name="Garcia R."/>
            <person name="Popoff A."/>
            <person name="Bader C.D."/>
            <person name="Loehr J."/>
            <person name="Walesch S."/>
            <person name="Walt C."/>
            <person name="Boldt J."/>
            <person name="Bunk B."/>
            <person name="Haeckl F.J.F.P.J."/>
            <person name="Gunesch A.P."/>
            <person name="Birkelbach J."/>
            <person name="Nuebel U."/>
            <person name="Pietschmann T."/>
            <person name="Bach T."/>
            <person name="Mueller R."/>
        </authorList>
    </citation>
    <scope>NUCLEOTIDE SEQUENCE [LARGE SCALE GENOMIC DNA]</scope>
    <source>
        <strain evidence="6 7">MSr12523</strain>
    </source>
</reference>
<dbReference type="EMBL" id="CP089982">
    <property type="protein sequence ID" value="WXA91623.1"/>
    <property type="molecule type" value="Genomic_DNA"/>
</dbReference>
<feature type="domain" description="Carrier" evidence="5">
    <location>
        <begin position="298"/>
        <end position="378"/>
    </location>
</feature>
<dbReference type="EC" id="2.3.1.39" evidence="1"/>
<dbReference type="Pfam" id="PF00550">
    <property type="entry name" value="PP-binding"/>
    <property type="match status" value="2"/>
</dbReference>
<dbReference type="InterPro" id="IPR001227">
    <property type="entry name" value="Ac_transferase_dom_sf"/>
</dbReference>